<organism evidence="2 3">
    <name type="scientific">Solanum verrucosum</name>
    <dbReference type="NCBI Taxonomy" id="315347"/>
    <lineage>
        <taxon>Eukaryota</taxon>
        <taxon>Viridiplantae</taxon>
        <taxon>Streptophyta</taxon>
        <taxon>Embryophyta</taxon>
        <taxon>Tracheophyta</taxon>
        <taxon>Spermatophyta</taxon>
        <taxon>Magnoliopsida</taxon>
        <taxon>eudicotyledons</taxon>
        <taxon>Gunneridae</taxon>
        <taxon>Pentapetalae</taxon>
        <taxon>asterids</taxon>
        <taxon>lamiids</taxon>
        <taxon>Solanales</taxon>
        <taxon>Solanaceae</taxon>
        <taxon>Solanoideae</taxon>
        <taxon>Solaneae</taxon>
        <taxon>Solanum</taxon>
    </lineage>
</organism>
<gene>
    <name evidence="2" type="ORF">MTR67_011776</name>
</gene>
<name>A0AAF0Q7Q5_SOLVR</name>
<feature type="transmembrane region" description="Helical" evidence="1">
    <location>
        <begin position="45"/>
        <end position="64"/>
    </location>
</feature>
<evidence type="ECO:0000313" key="2">
    <source>
        <dbReference type="EMBL" id="WMV18391.1"/>
    </source>
</evidence>
<keyword evidence="1" id="KW-1133">Transmembrane helix</keyword>
<sequence>MKDITATPLVALSSLLHKRSGAVKPPDLIKKFHHVGDLDKTPAILVSLAFFHFSCVLVFWEIMVKGLKTFRYVNLKPNITTMTPTIVVEVVAVSCR</sequence>
<evidence type="ECO:0000256" key="1">
    <source>
        <dbReference type="SAM" id="Phobius"/>
    </source>
</evidence>
<dbReference type="AlphaFoldDB" id="A0AAF0Q7Q5"/>
<keyword evidence="1" id="KW-0812">Transmembrane</keyword>
<reference evidence="2" key="1">
    <citation type="submission" date="2023-08" db="EMBL/GenBank/DDBJ databases">
        <title>A de novo genome assembly of Solanum verrucosum Schlechtendal, a Mexican diploid species geographically isolated from the other diploid A-genome species in potato relatives.</title>
        <authorList>
            <person name="Hosaka K."/>
        </authorList>
    </citation>
    <scope>NUCLEOTIDE SEQUENCE</scope>
    <source>
        <tissue evidence="2">Young leaves</tissue>
    </source>
</reference>
<keyword evidence="1" id="KW-0472">Membrane</keyword>
<keyword evidence="3" id="KW-1185">Reference proteome</keyword>
<dbReference type="Proteomes" id="UP001234989">
    <property type="component" value="Chromosome 3"/>
</dbReference>
<protein>
    <submittedName>
        <fullName evidence="2">Uncharacterized protein</fullName>
    </submittedName>
</protein>
<evidence type="ECO:0000313" key="3">
    <source>
        <dbReference type="Proteomes" id="UP001234989"/>
    </source>
</evidence>
<dbReference type="EMBL" id="CP133614">
    <property type="protein sequence ID" value="WMV18391.1"/>
    <property type="molecule type" value="Genomic_DNA"/>
</dbReference>
<proteinExistence type="predicted"/>
<accession>A0AAF0Q7Q5</accession>